<accession>A0AAP0ICP5</accession>
<keyword evidence="3 9" id="KW-0862">Zinc</keyword>
<evidence type="ECO:0000313" key="12">
    <source>
        <dbReference type="EMBL" id="KAK9112956.1"/>
    </source>
</evidence>
<reference evidence="12 13" key="1">
    <citation type="submission" date="2024-01" db="EMBL/GenBank/DDBJ databases">
        <title>Genome assemblies of Stephania.</title>
        <authorList>
            <person name="Yang L."/>
        </authorList>
    </citation>
    <scope>NUCLEOTIDE SEQUENCE [LARGE SCALE GENOMIC DNA]</scope>
    <source>
        <strain evidence="12">JXDWG</strain>
        <tissue evidence="12">Leaf</tissue>
    </source>
</reference>
<feature type="region of interest" description="Disordered" evidence="10">
    <location>
        <begin position="70"/>
        <end position="113"/>
    </location>
</feature>
<dbReference type="PANTHER" id="PTHR31992">
    <property type="entry name" value="DOF ZINC FINGER PROTEIN DOF1.4-RELATED"/>
    <property type="match status" value="1"/>
</dbReference>
<keyword evidence="7 8" id="KW-0539">Nucleus</keyword>
<dbReference type="EMBL" id="JBBNAG010000008">
    <property type="protein sequence ID" value="KAK9112956.1"/>
    <property type="molecule type" value="Genomic_DNA"/>
</dbReference>
<evidence type="ECO:0000256" key="5">
    <source>
        <dbReference type="ARBA" id="ARBA00023125"/>
    </source>
</evidence>
<feature type="domain" description="Dof-type" evidence="11">
    <location>
        <begin position="22"/>
        <end position="76"/>
    </location>
</feature>
<keyword evidence="6 9" id="KW-0804">Transcription</keyword>
<evidence type="ECO:0000256" key="8">
    <source>
        <dbReference type="PROSITE-ProRule" id="PRU00071"/>
    </source>
</evidence>
<evidence type="ECO:0000256" key="6">
    <source>
        <dbReference type="ARBA" id="ARBA00023163"/>
    </source>
</evidence>
<keyword evidence="4 9" id="KW-0805">Transcription regulation</keyword>
<keyword evidence="5 8" id="KW-0238">DNA-binding</keyword>
<comment type="caution">
    <text evidence="12">The sequence shown here is derived from an EMBL/GenBank/DDBJ whole genome shotgun (WGS) entry which is preliminary data.</text>
</comment>
<evidence type="ECO:0000313" key="13">
    <source>
        <dbReference type="Proteomes" id="UP001419268"/>
    </source>
</evidence>
<comment type="function">
    <text evidence="9">Transcription factor that binds specifically to a 5'-AA[AG]G-3' consensus core sequence.</text>
</comment>
<dbReference type="PANTHER" id="PTHR31992:SF12">
    <property type="entry name" value="DOF ZINC FINGER PROTEIN DOF3.4"/>
    <property type="match status" value="1"/>
</dbReference>
<feature type="compositionally biased region" description="Pro residues" evidence="10">
    <location>
        <begin position="87"/>
        <end position="105"/>
    </location>
</feature>
<dbReference type="GO" id="GO:0005634">
    <property type="term" value="C:nucleus"/>
    <property type="evidence" value="ECO:0007669"/>
    <property type="project" value="UniProtKB-SubCell"/>
</dbReference>
<evidence type="ECO:0000256" key="2">
    <source>
        <dbReference type="ARBA" id="ARBA00022771"/>
    </source>
</evidence>
<evidence type="ECO:0000256" key="1">
    <source>
        <dbReference type="ARBA" id="ARBA00022723"/>
    </source>
</evidence>
<dbReference type="AlphaFoldDB" id="A0AAP0ICP5"/>
<dbReference type="PROSITE" id="PS50884">
    <property type="entry name" value="ZF_DOF_2"/>
    <property type="match status" value="1"/>
</dbReference>
<dbReference type="GO" id="GO:0003677">
    <property type="term" value="F:DNA binding"/>
    <property type="evidence" value="ECO:0007669"/>
    <property type="project" value="UniProtKB-UniRule"/>
</dbReference>
<dbReference type="PROSITE" id="PS01361">
    <property type="entry name" value="ZF_DOF_1"/>
    <property type="match status" value="1"/>
</dbReference>
<keyword evidence="1 9" id="KW-0479">Metal-binding</keyword>
<organism evidence="12 13">
    <name type="scientific">Stephania cephalantha</name>
    <dbReference type="NCBI Taxonomy" id="152367"/>
    <lineage>
        <taxon>Eukaryota</taxon>
        <taxon>Viridiplantae</taxon>
        <taxon>Streptophyta</taxon>
        <taxon>Embryophyta</taxon>
        <taxon>Tracheophyta</taxon>
        <taxon>Spermatophyta</taxon>
        <taxon>Magnoliopsida</taxon>
        <taxon>Ranunculales</taxon>
        <taxon>Menispermaceae</taxon>
        <taxon>Menispermoideae</taxon>
        <taxon>Cissampelideae</taxon>
        <taxon>Stephania</taxon>
    </lineage>
</organism>
<dbReference type="Proteomes" id="UP001419268">
    <property type="component" value="Unassembled WGS sequence"/>
</dbReference>
<protein>
    <recommendedName>
        <fullName evidence="9">Dof zinc finger protein</fullName>
    </recommendedName>
</protein>
<evidence type="ECO:0000256" key="3">
    <source>
        <dbReference type="ARBA" id="ARBA00022833"/>
    </source>
</evidence>
<keyword evidence="13" id="KW-1185">Reference proteome</keyword>
<dbReference type="Pfam" id="PF02701">
    <property type="entry name" value="Zn_ribbon_Dof"/>
    <property type="match status" value="1"/>
</dbReference>
<gene>
    <name evidence="12" type="ORF">Scep_020475</name>
</gene>
<evidence type="ECO:0000256" key="7">
    <source>
        <dbReference type="ARBA" id="ARBA00023242"/>
    </source>
</evidence>
<keyword evidence="2 8" id="KW-0863">Zinc-finger</keyword>
<dbReference type="GO" id="GO:0008270">
    <property type="term" value="F:zinc ion binding"/>
    <property type="evidence" value="ECO:0007669"/>
    <property type="project" value="UniProtKB-KW"/>
</dbReference>
<name>A0AAP0ICP5_9MAGN</name>
<sequence length="200" mass="21065">MPERKTAAQSEGESPQPQPQPLPCPRCESTNTKFCYYNNYNLSQPRHFCKACRRYWTHGGTLRNIPVGGATRKHAKRCRTTTKDFPAPAPVSSAPPPPPPQPQPQPQSFTSLLSGDGGLGWGWGLGCGFGFGSGYGEGEMGAAPTNGMWGPLLMGEVGGGGGGGDAWQIGIGGGGEVENHEEQCFGWPELAISTSGKCAK</sequence>
<comment type="subcellular location">
    <subcellularLocation>
        <location evidence="8 9">Nucleus</location>
    </subcellularLocation>
</comment>
<evidence type="ECO:0000256" key="4">
    <source>
        <dbReference type="ARBA" id="ARBA00023015"/>
    </source>
</evidence>
<dbReference type="InterPro" id="IPR045174">
    <property type="entry name" value="Dof"/>
</dbReference>
<evidence type="ECO:0000259" key="11">
    <source>
        <dbReference type="PROSITE" id="PS50884"/>
    </source>
</evidence>
<dbReference type="GO" id="GO:0003700">
    <property type="term" value="F:DNA-binding transcription factor activity"/>
    <property type="evidence" value="ECO:0007669"/>
    <property type="project" value="UniProtKB-UniRule"/>
</dbReference>
<proteinExistence type="predicted"/>
<dbReference type="InterPro" id="IPR003851">
    <property type="entry name" value="Znf_Dof"/>
</dbReference>
<evidence type="ECO:0000256" key="9">
    <source>
        <dbReference type="RuleBase" id="RU369094"/>
    </source>
</evidence>
<feature type="region of interest" description="Disordered" evidence="10">
    <location>
        <begin position="1"/>
        <end position="23"/>
    </location>
</feature>
<feature type="compositionally biased region" description="Basic residues" evidence="10">
    <location>
        <begin position="71"/>
        <end position="80"/>
    </location>
</feature>
<evidence type="ECO:0000256" key="10">
    <source>
        <dbReference type="SAM" id="MobiDB-lite"/>
    </source>
</evidence>